<evidence type="ECO:0000313" key="12">
    <source>
        <dbReference type="EMBL" id="OAE30199.1"/>
    </source>
</evidence>
<evidence type="ECO:0000259" key="11">
    <source>
        <dbReference type="Pfam" id="PF17652"/>
    </source>
</evidence>
<name>A0A176WAW5_MARPO</name>
<keyword evidence="8" id="KW-0624">Polysaccharide degradation</keyword>
<keyword evidence="7" id="KW-0961">Cell wall biogenesis/degradation</keyword>
<dbReference type="PANTHER" id="PTHR31983:SF0">
    <property type="entry name" value="GLUCAN ENDO-1,3-BETA-D-GLUCOSIDASE 2"/>
    <property type="match status" value="1"/>
</dbReference>
<reference evidence="12" key="1">
    <citation type="submission" date="2016-03" db="EMBL/GenBank/DDBJ databases">
        <title>Mechanisms controlling the formation of the plant cell surface in tip-growing cells are functionally conserved among land plants.</title>
        <authorList>
            <person name="Honkanen S."/>
            <person name="Jones V.A."/>
            <person name="Morieri G."/>
            <person name="Champion C."/>
            <person name="Hetherington A.J."/>
            <person name="Kelly S."/>
            <person name="Saint-Marcoux D."/>
            <person name="Proust H."/>
            <person name="Prescott H."/>
            <person name="Dolan L."/>
        </authorList>
    </citation>
    <scope>NUCLEOTIDE SEQUENCE [LARGE SCALE GENOMIC DNA]</scope>
    <source>
        <tissue evidence="12">Whole gametophyte</tissue>
    </source>
</reference>
<keyword evidence="4" id="KW-0378">Hydrolase</keyword>
<evidence type="ECO:0000256" key="2">
    <source>
        <dbReference type="ARBA" id="ARBA00010730"/>
    </source>
</evidence>
<evidence type="ECO:0000256" key="1">
    <source>
        <dbReference type="ARBA" id="ARBA00000382"/>
    </source>
</evidence>
<evidence type="ECO:0000256" key="7">
    <source>
        <dbReference type="ARBA" id="ARBA00023316"/>
    </source>
</evidence>
<keyword evidence="13" id="KW-1185">Reference proteome</keyword>
<dbReference type="Pfam" id="PF03639">
    <property type="entry name" value="Glyco_hydro_81"/>
    <property type="match status" value="1"/>
</dbReference>
<organism evidence="12 13">
    <name type="scientific">Marchantia polymorpha subsp. ruderalis</name>
    <dbReference type="NCBI Taxonomy" id="1480154"/>
    <lineage>
        <taxon>Eukaryota</taxon>
        <taxon>Viridiplantae</taxon>
        <taxon>Streptophyta</taxon>
        <taxon>Embryophyta</taxon>
        <taxon>Marchantiophyta</taxon>
        <taxon>Marchantiopsida</taxon>
        <taxon>Marchantiidae</taxon>
        <taxon>Marchantiales</taxon>
        <taxon>Marchantiaceae</taxon>
        <taxon>Marchantia</taxon>
    </lineage>
</organism>
<dbReference type="InterPro" id="IPR005200">
    <property type="entry name" value="Endo-beta-glucanase"/>
</dbReference>
<dbReference type="InterPro" id="IPR040720">
    <property type="entry name" value="GH81_C"/>
</dbReference>
<feature type="domain" description="Glycosyl hydrolase family 81 C-terminal" evidence="11">
    <location>
        <begin position="443"/>
        <end position="783"/>
    </location>
</feature>
<evidence type="ECO:0000256" key="9">
    <source>
        <dbReference type="SAM" id="MobiDB-lite"/>
    </source>
</evidence>
<dbReference type="PROSITE" id="PS52008">
    <property type="entry name" value="GH81"/>
    <property type="match status" value="1"/>
</dbReference>
<gene>
    <name evidence="12" type="ORF">AXG93_4295s1550</name>
</gene>
<dbReference type="GO" id="GO:0000272">
    <property type="term" value="P:polysaccharide catabolic process"/>
    <property type="evidence" value="ECO:0007669"/>
    <property type="project" value="UniProtKB-KW"/>
</dbReference>
<sequence length="788" mass="87050">MGRGHAEEAGVGTVVTAVKRIHLQRSLTILWWRREGEGEEGCSATHACSAALARKELRASSPGAAVVLELALYVARAQPLSERPSKRVDGGEGEGEREERKKRAGDRVLRRGNRVYRQKARGQIGRSSKDMEYYLPPPPFPLLSTSVAPDPTQLWGAQMRVAPMPTNAPWQNFVLNTGTTAEYLHPYSIQSSDGKLAICYPKRMAELAIMFQVIVADLILSCLEEGTSPHTVTNYDDLSVTLSYGSGRLSVPVVRGCPYVTLLFRDGTPVISSSHAILSVESNADNTKHKVQLNNDQTWLIYCSAPLPVDRNLAVSNNGQRYTGTIRIAALPSGNATDSNEAYLDQYKDAYPVGGVADFSVPFQAKYSWKKEGSGDLLILSLPHQRENATLSAVQSIPSLSYSSMDGSLEGVVGDTWTITTAPISVGWFSDTGLQKPEYRDPVVAALRADVANLSTINTTATYFYGKQLARAARLALIGQEIGNCEPEVEKVREFLVSTMSPWFDNSFQGNGLVYDTKWGGIVSTTGASEVGGDFGLGVYNDHHFHFGYFVYAGAVLAKLDGQWAQKYKTYLYALMLDYMNPVAGTQISPKLRNFDAYKLHSWAAGLTDFVDGRNQESTSEAINAYYAASLLGLAYGDASLTQLGLTLTAFEINAAQALWHIRRHSTLYDDVFVEDNRVVGVLWANKRDSGLWFAAPQNKEMRLGIQMLPITPVTGFVFTDEKFVHELVDWTMPRLSEPDVTDAWKGFTYALQYLYHPHPAVNMIDQLQGFDDGNSKSNLLWWIYTRL</sequence>
<dbReference type="EMBL" id="LVLJ01001351">
    <property type="protein sequence ID" value="OAE30199.1"/>
    <property type="molecule type" value="Genomic_DNA"/>
</dbReference>
<dbReference type="InterPro" id="IPR040451">
    <property type="entry name" value="GH81_N"/>
</dbReference>
<feature type="compositionally biased region" description="Basic and acidic residues" evidence="9">
    <location>
        <begin position="97"/>
        <end position="107"/>
    </location>
</feature>
<evidence type="ECO:0000256" key="6">
    <source>
        <dbReference type="ARBA" id="ARBA00023295"/>
    </source>
</evidence>
<dbReference type="AlphaFoldDB" id="A0A176WAW5"/>
<evidence type="ECO:0000256" key="3">
    <source>
        <dbReference type="ARBA" id="ARBA00012780"/>
    </source>
</evidence>
<evidence type="ECO:0000259" key="10">
    <source>
        <dbReference type="Pfam" id="PF03639"/>
    </source>
</evidence>
<dbReference type="PANTHER" id="PTHR31983">
    <property type="entry name" value="ENDO-1,3(4)-BETA-GLUCANASE 1"/>
    <property type="match status" value="1"/>
</dbReference>
<dbReference type="Gene3D" id="2.70.98.30">
    <property type="entry name" value="Golgi alpha-mannosidase II, domain 4"/>
    <property type="match status" value="1"/>
</dbReference>
<dbReference type="GO" id="GO:0071555">
    <property type="term" value="P:cell wall organization"/>
    <property type="evidence" value="ECO:0007669"/>
    <property type="project" value="UniProtKB-KW"/>
</dbReference>
<evidence type="ECO:0000313" key="13">
    <source>
        <dbReference type="Proteomes" id="UP000077202"/>
    </source>
</evidence>
<protein>
    <recommendedName>
        <fullName evidence="3">glucan endo-1,3-beta-D-glucosidase</fullName>
        <ecNumber evidence="3">3.2.1.39</ecNumber>
    </recommendedName>
</protein>
<comment type="catalytic activity">
    <reaction evidence="1">
        <text>Hydrolysis of (1-&gt;3)-beta-D-glucosidic linkages in (1-&gt;3)-beta-D-glucans.</text>
        <dbReference type="EC" id="3.2.1.39"/>
    </reaction>
</comment>
<dbReference type="Proteomes" id="UP000077202">
    <property type="component" value="Unassembled WGS sequence"/>
</dbReference>
<dbReference type="EC" id="3.2.1.39" evidence="3"/>
<dbReference type="GO" id="GO:0052861">
    <property type="term" value="F:endo-1,3(4)-beta-glucanase activity"/>
    <property type="evidence" value="ECO:0007669"/>
    <property type="project" value="InterPro"/>
</dbReference>
<feature type="domain" description="Glycosyl hydrolase family 81 N-terminal" evidence="10">
    <location>
        <begin position="157"/>
        <end position="428"/>
    </location>
</feature>
<keyword evidence="5" id="KW-0119">Carbohydrate metabolism</keyword>
<evidence type="ECO:0000256" key="5">
    <source>
        <dbReference type="ARBA" id="ARBA00023277"/>
    </source>
</evidence>
<evidence type="ECO:0000256" key="8">
    <source>
        <dbReference type="ARBA" id="ARBA00023326"/>
    </source>
</evidence>
<dbReference type="GO" id="GO:0042973">
    <property type="term" value="F:glucan endo-1,3-beta-D-glucosidase activity"/>
    <property type="evidence" value="ECO:0007669"/>
    <property type="project" value="UniProtKB-EC"/>
</dbReference>
<comment type="caution">
    <text evidence="12">The sequence shown here is derived from an EMBL/GenBank/DDBJ whole genome shotgun (WGS) entry which is preliminary data.</text>
</comment>
<dbReference type="Pfam" id="PF17652">
    <property type="entry name" value="Glyco_hydro81C"/>
    <property type="match status" value="1"/>
</dbReference>
<comment type="similarity">
    <text evidence="2">Belongs to the glycosyl hydrolase 81 family.</text>
</comment>
<accession>A0A176WAW5</accession>
<feature type="region of interest" description="Disordered" evidence="9">
    <location>
        <begin position="81"/>
        <end position="107"/>
    </location>
</feature>
<proteinExistence type="inferred from homology"/>
<keyword evidence="6" id="KW-0326">Glycosidase</keyword>
<evidence type="ECO:0000256" key="4">
    <source>
        <dbReference type="ARBA" id="ARBA00022801"/>
    </source>
</evidence>